<evidence type="ECO:0000313" key="4">
    <source>
        <dbReference type="Proteomes" id="UP001552299"/>
    </source>
</evidence>
<name>A0ABD0UUR7_DENTH</name>
<proteinExistence type="predicted"/>
<dbReference type="EMBL" id="JANQDX010000011">
    <property type="protein sequence ID" value="KAL0916409.1"/>
    <property type="molecule type" value="Genomic_DNA"/>
</dbReference>
<keyword evidence="2" id="KW-0812">Transmembrane</keyword>
<evidence type="ECO:0000313" key="3">
    <source>
        <dbReference type="EMBL" id="KAL0916409.1"/>
    </source>
</evidence>
<keyword evidence="2" id="KW-1133">Transmembrane helix</keyword>
<evidence type="ECO:0000256" key="1">
    <source>
        <dbReference type="SAM" id="Coils"/>
    </source>
</evidence>
<keyword evidence="1" id="KW-0175">Coiled coil</keyword>
<accession>A0ABD0UUR7</accession>
<keyword evidence="2" id="KW-0472">Membrane</keyword>
<dbReference type="SUPFAM" id="SSF57997">
    <property type="entry name" value="Tropomyosin"/>
    <property type="match status" value="1"/>
</dbReference>
<evidence type="ECO:0000256" key="2">
    <source>
        <dbReference type="SAM" id="Phobius"/>
    </source>
</evidence>
<dbReference type="AlphaFoldDB" id="A0ABD0UUR7"/>
<feature type="coiled-coil region" evidence="1">
    <location>
        <begin position="125"/>
        <end position="571"/>
    </location>
</feature>
<organism evidence="3 4">
    <name type="scientific">Dendrobium thyrsiflorum</name>
    <name type="common">Pinecone-like raceme dendrobium</name>
    <name type="synonym">Orchid</name>
    <dbReference type="NCBI Taxonomy" id="117978"/>
    <lineage>
        <taxon>Eukaryota</taxon>
        <taxon>Viridiplantae</taxon>
        <taxon>Streptophyta</taxon>
        <taxon>Embryophyta</taxon>
        <taxon>Tracheophyta</taxon>
        <taxon>Spermatophyta</taxon>
        <taxon>Magnoliopsida</taxon>
        <taxon>Liliopsida</taxon>
        <taxon>Asparagales</taxon>
        <taxon>Orchidaceae</taxon>
        <taxon>Epidendroideae</taxon>
        <taxon>Malaxideae</taxon>
        <taxon>Dendrobiinae</taxon>
        <taxon>Dendrobium</taxon>
    </lineage>
</organism>
<keyword evidence="4" id="KW-1185">Reference proteome</keyword>
<sequence>MAKKKKNVPVAVEAPASGGEVVASDLSPEAHMANLKDLNRLLLKDTVELREQIHQLRSELPALAADHDILNETERDVCRIVVSSTLSDAAERSTAEMAATAETAGKMLKKAESVAAELNAAEMRLVVVAKEKDGVERDLERVTEERDLSRSDLDEKCKDYVDLEESFRLLKRELAEMSKEREVADAKCGKLEEEGRRMKEELRSVMREKDLLERCREDAKHLVEKLGREMEVLKSQKDVDMDTLNAKNKANASKVEALEEECRLLKETIGKLENEVSDKKVSLEELKEEILSLVARYEESEKRYVRVEKDFNGNSIKYARLEKEKLELEKAFDMKEKEMALQINELKEKMTMMESEMNLVEIQTSNLQAEISELQSARKSLEDAHTSCCEKIAMKESYCADMQREMNLKAEEVASLQKQLNESLKNQYITDITIEELQRELNHVTAGNEEAKKQIDCSIVEKASLKKHLETSNQELQDVQKKLKALEDSSGQAFALLKKMTAEVKDEERTQENHINRENGVVEAENDEERKLFVDNLEAIKVAVKEKETIIKDLNQKLELLQLSVAHAKNKMRIWKWLFPATTGIFAAASLAYAARAR</sequence>
<feature type="transmembrane region" description="Helical" evidence="2">
    <location>
        <begin position="574"/>
        <end position="595"/>
    </location>
</feature>
<protein>
    <submittedName>
        <fullName evidence="3">Uncharacterized protein</fullName>
    </submittedName>
</protein>
<dbReference type="Proteomes" id="UP001552299">
    <property type="component" value="Unassembled WGS sequence"/>
</dbReference>
<comment type="caution">
    <text evidence="3">The sequence shown here is derived from an EMBL/GenBank/DDBJ whole genome shotgun (WGS) entry which is preliminary data.</text>
</comment>
<gene>
    <name evidence="3" type="ORF">M5K25_013917</name>
</gene>
<reference evidence="3 4" key="1">
    <citation type="journal article" date="2024" name="Plant Biotechnol. J.">
        <title>Dendrobium thyrsiflorum genome and its molecular insights into genes involved in important horticultural traits.</title>
        <authorList>
            <person name="Chen B."/>
            <person name="Wang J.Y."/>
            <person name="Zheng P.J."/>
            <person name="Li K.L."/>
            <person name="Liang Y.M."/>
            <person name="Chen X.F."/>
            <person name="Zhang C."/>
            <person name="Zhao X."/>
            <person name="He X."/>
            <person name="Zhang G.Q."/>
            <person name="Liu Z.J."/>
            <person name="Xu Q."/>
        </authorList>
    </citation>
    <scope>NUCLEOTIDE SEQUENCE [LARGE SCALE GENOMIC DNA]</scope>
    <source>
        <strain evidence="3">GZMU011</strain>
    </source>
</reference>